<dbReference type="Gene3D" id="3.10.290.20">
    <property type="entry name" value="Ubiquitin-like 2 activating enzyme e1b. Chain: B, domain 3"/>
    <property type="match status" value="1"/>
</dbReference>
<feature type="domain" description="Ubiquitin/SUMO-activating enzyme ubiquitin-like" evidence="3">
    <location>
        <begin position="3"/>
        <end position="61"/>
    </location>
</feature>
<dbReference type="InterPro" id="IPR028077">
    <property type="entry name" value="UAE_UbL_dom"/>
</dbReference>
<feature type="compositionally biased region" description="Basic and acidic residues" evidence="2">
    <location>
        <begin position="322"/>
        <end position="337"/>
    </location>
</feature>
<feature type="region of interest" description="Disordered" evidence="2">
    <location>
        <begin position="408"/>
        <end position="504"/>
    </location>
</feature>
<organism evidence="4 5">
    <name type="scientific">Nyssa sinensis</name>
    <dbReference type="NCBI Taxonomy" id="561372"/>
    <lineage>
        <taxon>Eukaryota</taxon>
        <taxon>Viridiplantae</taxon>
        <taxon>Streptophyta</taxon>
        <taxon>Embryophyta</taxon>
        <taxon>Tracheophyta</taxon>
        <taxon>Spermatophyta</taxon>
        <taxon>Magnoliopsida</taxon>
        <taxon>eudicotyledons</taxon>
        <taxon>Gunneridae</taxon>
        <taxon>Pentapetalae</taxon>
        <taxon>asterids</taxon>
        <taxon>Cornales</taxon>
        <taxon>Nyssaceae</taxon>
        <taxon>Nyssa</taxon>
    </lineage>
</organism>
<dbReference type="EMBL" id="CM018051">
    <property type="protein sequence ID" value="KAA8517157.1"/>
    <property type="molecule type" value="Genomic_DNA"/>
</dbReference>
<sequence>MHGSALLYEVGDDLEEDMAANYAANLDKVLSELPSPVTGGTILIIEDLQQELSCKINIIHRGVVYSKHSDHIREHLDSHVCFQRNFRVKFTEAMECALWDPSCDQVGQESSHFMGQGWQPDFYSGYGLDVIEEGALNEKFCIQVLEVLITKADTEIVELEEDLIILQSQLAWADEEWSTICSAALREKIDCLDISIQSLKNENVQYQQDFGVCSPIHTEPAERMHEIVKTLLRNYFQPKNEQPANTVVQSSSLNAEKLATDHSNEERNLSNSSSKFDNEEVTEKSSIPTASILHLPLKPERKTTDKAEKDEAEAALSSLLHQRTDVGETNKRKDTIVKDSSSNALRHATDNPSEKKELNKFDLKVNQKEGVKKHKATPVDTSKISNSSLKSAWKRNFFPKTARPATAIVKDSNSDASRQAIGPKGKNKLSKTNSKVNREKEVNEQSSTDKSIIIKSSLEPGGMGTTISETIEPADTILDSRSDKATEYSSAKPKLVQQIRGSSD</sequence>
<accession>A0A5J4ZIS5</accession>
<gene>
    <name evidence="4" type="ORF">F0562_017450</name>
</gene>
<reference evidence="4 5" key="1">
    <citation type="submission" date="2019-09" db="EMBL/GenBank/DDBJ databases">
        <title>A chromosome-level genome assembly of the Chinese tupelo Nyssa sinensis.</title>
        <authorList>
            <person name="Yang X."/>
            <person name="Kang M."/>
            <person name="Yang Y."/>
            <person name="Xiong H."/>
            <person name="Wang M."/>
            <person name="Zhang Z."/>
            <person name="Wang Z."/>
            <person name="Wu H."/>
            <person name="Ma T."/>
            <person name="Liu J."/>
            <person name="Xi Z."/>
        </authorList>
    </citation>
    <scope>NUCLEOTIDE SEQUENCE [LARGE SCALE GENOMIC DNA]</scope>
    <source>
        <strain evidence="4">J267</strain>
        <tissue evidence="4">Leaf</tissue>
    </source>
</reference>
<proteinExistence type="predicted"/>
<feature type="compositionally biased region" description="Basic and acidic residues" evidence="2">
    <location>
        <begin position="297"/>
        <end position="309"/>
    </location>
</feature>
<evidence type="ECO:0000259" key="3">
    <source>
        <dbReference type="Pfam" id="PF14732"/>
    </source>
</evidence>
<protein>
    <recommendedName>
        <fullName evidence="3">Ubiquitin/SUMO-activating enzyme ubiquitin-like domain-containing protein</fullName>
    </recommendedName>
</protein>
<dbReference type="OrthoDB" id="1065581at2759"/>
<evidence type="ECO:0000313" key="5">
    <source>
        <dbReference type="Proteomes" id="UP000325577"/>
    </source>
</evidence>
<feature type="coiled-coil region" evidence="1">
    <location>
        <begin position="142"/>
        <end position="209"/>
    </location>
</feature>
<feature type="compositionally biased region" description="Basic and acidic residues" evidence="2">
    <location>
        <begin position="347"/>
        <end position="370"/>
    </location>
</feature>
<evidence type="ECO:0000313" key="4">
    <source>
        <dbReference type="EMBL" id="KAA8517157.1"/>
    </source>
</evidence>
<dbReference type="Pfam" id="PF14732">
    <property type="entry name" value="UAE_UbL"/>
    <property type="match status" value="1"/>
</dbReference>
<name>A0A5J4ZIS5_9ASTE</name>
<evidence type="ECO:0000256" key="2">
    <source>
        <dbReference type="SAM" id="MobiDB-lite"/>
    </source>
</evidence>
<feature type="region of interest" description="Disordered" evidence="2">
    <location>
        <begin position="258"/>
        <end position="383"/>
    </location>
</feature>
<dbReference type="AlphaFoldDB" id="A0A5J4ZIS5"/>
<evidence type="ECO:0000256" key="1">
    <source>
        <dbReference type="SAM" id="Coils"/>
    </source>
</evidence>
<keyword evidence="1" id="KW-0175">Coiled coil</keyword>
<keyword evidence="5" id="KW-1185">Reference proteome</keyword>
<feature type="compositionally biased region" description="Basic and acidic residues" evidence="2">
    <location>
        <begin position="258"/>
        <end position="268"/>
    </location>
</feature>
<dbReference type="Proteomes" id="UP000325577">
    <property type="component" value="Linkage Group LG8"/>
</dbReference>